<proteinExistence type="predicted"/>
<name>A0A5N6GYJ5_ASPFL</name>
<sequence>MNAHVSMKPELIANHLGRRLSIPIVCSQWLTNQKWERERVPLDSSKFRSATVGFICLLLMNLSNVHSIQGTL</sequence>
<dbReference type="EMBL" id="ML734595">
    <property type="protein sequence ID" value="KAB8246917.1"/>
    <property type="molecule type" value="Genomic_DNA"/>
</dbReference>
<reference evidence="1" key="1">
    <citation type="submission" date="2019-04" db="EMBL/GenBank/DDBJ databases">
        <title>Friends and foes A comparative genomics study of 23 Aspergillus species from section Flavi.</title>
        <authorList>
            <consortium name="DOE Joint Genome Institute"/>
            <person name="Kjaerbolling I."/>
            <person name="Vesth T."/>
            <person name="Frisvad J.C."/>
            <person name="Nybo J.L."/>
            <person name="Theobald S."/>
            <person name="Kildgaard S."/>
            <person name="Isbrandt T."/>
            <person name="Kuo A."/>
            <person name="Sato A."/>
            <person name="Lyhne E.K."/>
            <person name="Kogle M.E."/>
            <person name="Wiebenga A."/>
            <person name="Kun R.S."/>
            <person name="Lubbers R.J."/>
            <person name="Makela M.R."/>
            <person name="Barry K."/>
            <person name="Chovatia M."/>
            <person name="Clum A."/>
            <person name="Daum C."/>
            <person name="Haridas S."/>
            <person name="He G."/>
            <person name="LaButti K."/>
            <person name="Lipzen A."/>
            <person name="Mondo S."/>
            <person name="Riley R."/>
            <person name="Salamov A."/>
            <person name="Simmons B.A."/>
            <person name="Magnuson J.K."/>
            <person name="Henrissat B."/>
            <person name="Mortensen U.H."/>
            <person name="Larsen T.O."/>
            <person name="Devries R.P."/>
            <person name="Grigoriev I.V."/>
            <person name="Machida M."/>
            <person name="Baker S.E."/>
            <person name="Andersen M.R."/>
        </authorList>
    </citation>
    <scope>NUCLEOTIDE SEQUENCE [LARGE SCALE GENOMIC DNA]</scope>
    <source>
        <strain evidence="1">CBS 121.62</strain>
    </source>
</reference>
<dbReference type="AlphaFoldDB" id="A0A5N6GYJ5"/>
<dbReference type="VEuPathDB" id="FungiDB:AFLA_007259"/>
<dbReference type="Proteomes" id="UP000325434">
    <property type="component" value="Unassembled WGS sequence"/>
</dbReference>
<gene>
    <name evidence="1" type="ORF">BDV35DRAFT_352992</name>
</gene>
<protein>
    <submittedName>
        <fullName evidence="1">Uncharacterized protein</fullName>
    </submittedName>
</protein>
<accession>A0A5N6GYJ5</accession>
<evidence type="ECO:0000313" key="1">
    <source>
        <dbReference type="EMBL" id="KAB8246917.1"/>
    </source>
</evidence>
<organism evidence="1">
    <name type="scientific">Aspergillus flavus</name>
    <dbReference type="NCBI Taxonomy" id="5059"/>
    <lineage>
        <taxon>Eukaryota</taxon>
        <taxon>Fungi</taxon>
        <taxon>Dikarya</taxon>
        <taxon>Ascomycota</taxon>
        <taxon>Pezizomycotina</taxon>
        <taxon>Eurotiomycetes</taxon>
        <taxon>Eurotiomycetidae</taxon>
        <taxon>Eurotiales</taxon>
        <taxon>Aspergillaceae</taxon>
        <taxon>Aspergillus</taxon>
        <taxon>Aspergillus subgen. Circumdati</taxon>
    </lineage>
</organism>